<dbReference type="AlphaFoldDB" id="A0DVG3"/>
<name>A0DVG3_PARTE</name>
<gene>
    <name evidence="1" type="ORF">GSPATT00039794001</name>
</gene>
<reference evidence="1 2" key="1">
    <citation type="journal article" date="2006" name="Nature">
        <title>Global trends of whole-genome duplications revealed by the ciliate Paramecium tetraurelia.</title>
        <authorList>
            <consortium name="Genoscope"/>
            <person name="Aury J.-M."/>
            <person name="Jaillon O."/>
            <person name="Duret L."/>
            <person name="Noel B."/>
            <person name="Jubin C."/>
            <person name="Porcel B.M."/>
            <person name="Segurens B."/>
            <person name="Daubin V."/>
            <person name="Anthouard V."/>
            <person name="Aiach N."/>
            <person name="Arnaiz O."/>
            <person name="Billaut A."/>
            <person name="Beisson J."/>
            <person name="Blanc I."/>
            <person name="Bouhouche K."/>
            <person name="Camara F."/>
            <person name="Duharcourt S."/>
            <person name="Guigo R."/>
            <person name="Gogendeau D."/>
            <person name="Katinka M."/>
            <person name="Keller A.-M."/>
            <person name="Kissmehl R."/>
            <person name="Klotz C."/>
            <person name="Koll F."/>
            <person name="Le Moue A."/>
            <person name="Lepere C."/>
            <person name="Malinsky S."/>
            <person name="Nowacki M."/>
            <person name="Nowak J.K."/>
            <person name="Plattner H."/>
            <person name="Poulain J."/>
            <person name="Ruiz F."/>
            <person name="Serrano V."/>
            <person name="Zagulski M."/>
            <person name="Dessen P."/>
            <person name="Betermier M."/>
            <person name="Weissenbach J."/>
            <person name="Scarpelli C."/>
            <person name="Schachter V."/>
            <person name="Sperling L."/>
            <person name="Meyer E."/>
            <person name="Cohen J."/>
            <person name="Wincker P."/>
        </authorList>
    </citation>
    <scope>NUCLEOTIDE SEQUENCE [LARGE SCALE GENOMIC DNA]</scope>
    <source>
        <strain evidence="1 2">Stock d4-2</strain>
    </source>
</reference>
<dbReference type="GeneID" id="5040212"/>
<protein>
    <submittedName>
        <fullName evidence="1">Uncharacterized protein</fullName>
    </submittedName>
</protein>
<dbReference type="Proteomes" id="UP000000600">
    <property type="component" value="Unassembled WGS sequence"/>
</dbReference>
<dbReference type="InParanoid" id="A0DVG3"/>
<dbReference type="KEGG" id="ptm:GSPATT00039794001"/>
<organism evidence="1 2">
    <name type="scientific">Paramecium tetraurelia</name>
    <dbReference type="NCBI Taxonomy" id="5888"/>
    <lineage>
        <taxon>Eukaryota</taxon>
        <taxon>Sar</taxon>
        <taxon>Alveolata</taxon>
        <taxon>Ciliophora</taxon>
        <taxon>Intramacronucleata</taxon>
        <taxon>Oligohymenophorea</taxon>
        <taxon>Peniculida</taxon>
        <taxon>Parameciidae</taxon>
        <taxon>Paramecium</taxon>
    </lineage>
</organism>
<dbReference type="RefSeq" id="XP_001454427.1">
    <property type="nucleotide sequence ID" value="XM_001454390.1"/>
</dbReference>
<keyword evidence="2" id="KW-1185">Reference proteome</keyword>
<sequence length="47" mass="5429">MQPRMSLTQESSELNLMHYSIQFKTESKNNTIVVLSGLVCIRTSIHY</sequence>
<accession>A0DVG3</accession>
<evidence type="ECO:0000313" key="2">
    <source>
        <dbReference type="Proteomes" id="UP000000600"/>
    </source>
</evidence>
<evidence type="ECO:0000313" key="1">
    <source>
        <dbReference type="EMBL" id="CAK87030.1"/>
    </source>
</evidence>
<proteinExistence type="predicted"/>
<dbReference type="HOGENOM" id="CLU_3176563_0_0_1"/>
<dbReference type="EMBL" id="CT868605">
    <property type="protein sequence ID" value="CAK87030.1"/>
    <property type="molecule type" value="Genomic_DNA"/>
</dbReference>